<reference evidence="3 4" key="1">
    <citation type="submission" date="2024-09" db="EMBL/GenBank/DDBJ databases">
        <authorList>
            <person name="Sun Q."/>
            <person name="Mori K."/>
        </authorList>
    </citation>
    <scope>NUCLEOTIDE SEQUENCE [LARGE SCALE GENOMIC DNA]</scope>
    <source>
        <strain evidence="3 4">JCM 12763</strain>
    </source>
</reference>
<evidence type="ECO:0000313" key="4">
    <source>
        <dbReference type="Proteomes" id="UP001589613"/>
    </source>
</evidence>
<dbReference type="EMBL" id="JBHMAX010000005">
    <property type="protein sequence ID" value="MFB9730881.1"/>
    <property type="molecule type" value="Genomic_DNA"/>
</dbReference>
<feature type="compositionally biased region" description="Low complexity" evidence="1">
    <location>
        <begin position="73"/>
        <end position="82"/>
    </location>
</feature>
<organism evidence="3 4">
    <name type="scientific">Ornithinimicrobium kibberense</name>
    <dbReference type="NCBI Taxonomy" id="282060"/>
    <lineage>
        <taxon>Bacteria</taxon>
        <taxon>Bacillati</taxon>
        <taxon>Actinomycetota</taxon>
        <taxon>Actinomycetes</taxon>
        <taxon>Micrococcales</taxon>
        <taxon>Ornithinimicrobiaceae</taxon>
        <taxon>Ornithinimicrobium</taxon>
    </lineage>
</organism>
<name>A0ABV5UZB5_9MICO</name>
<feature type="compositionally biased region" description="Low complexity" evidence="1">
    <location>
        <begin position="38"/>
        <end position="49"/>
    </location>
</feature>
<feature type="compositionally biased region" description="Acidic residues" evidence="1">
    <location>
        <begin position="50"/>
        <end position="72"/>
    </location>
</feature>
<feature type="signal peptide" evidence="2">
    <location>
        <begin position="1"/>
        <end position="27"/>
    </location>
</feature>
<protein>
    <recommendedName>
        <fullName evidence="5">DUF3558 domain-containing protein</fullName>
    </recommendedName>
</protein>
<feature type="region of interest" description="Disordered" evidence="1">
    <location>
        <begin position="27"/>
        <end position="82"/>
    </location>
</feature>
<dbReference type="PROSITE" id="PS51257">
    <property type="entry name" value="PROKAR_LIPOPROTEIN"/>
    <property type="match status" value="1"/>
</dbReference>
<accession>A0ABV5UZB5</accession>
<evidence type="ECO:0008006" key="5">
    <source>
        <dbReference type="Google" id="ProtNLM"/>
    </source>
</evidence>
<dbReference type="RefSeq" id="WP_141339389.1">
    <property type="nucleotide sequence ID" value="NZ_JBHMAX010000005.1"/>
</dbReference>
<keyword evidence="2" id="KW-0732">Signal</keyword>
<keyword evidence="4" id="KW-1185">Reference proteome</keyword>
<feature type="chain" id="PRO_5046594306" description="DUF3558 domain-containing protein" evidence="2">
    <location>
        <begin position="28"/>
        <end position="216"/>
    </location>
</feature>
<evidence type="ECO:0000256" key="2">
    <source>
        <dbReference type="SAM" id="SignalP"/>
    </source>
</evidence>
<sequence length="216" mass="22410">MRPSPAAPRRFLAATTAALVVLLTACGGDGDADEAGAEEGPPVAAAATDPADEEEADEEEADEEPAGQEQTDEAAAGQAAGSAEATRVCDALTAVDPDTAFADLTFGPPEPGDGVTSCRMSLTNAEGEGLAAALDQNDLFSVYQEQYAEDEDLYRELDGLGEEAFIINDSQLHVRQGQERWMVSLQAIVLGDDPAVPEADATEAGLTEIARSLLGQ</sequence>
<comment type="caution">
    <text evidence="3">The sequence shown here is derived from an EMBL/GenBank/DDBJ whole genome shotgun (WGS) entry which is preliminary data.</text>
</comment>
<evidence type="ECO:0000256" key="1">
    <source>
        <dbReference type="SAM" id="MobiDB-lite"/>
    </source>
</evidence>
<dbReference type="Proteomes" id="UP001589613">
    <property type="component" value="Unassembled WGS sequence"/>
</dbReference>
<proteinExistence type="predicted"/>
<gene>
    <name evidence="3" type="ORF">ACFFN0_02355</name>
</gene>
<evidence type="ECO:0000313" key="3">
    <source>
        <dbReference type="EMBL" id="MFB9730881.1"/>
    </source>
</evidence>